<dbReference type="OrthoDB" id="8909920at2"/>
<dbReference type="RefSeq" id="WP_010700823.1">
    <property type="nucleotide sequence ID" value="NZ_CM001844.1"/>
</dbReference>
<sequence length="266" mass="30942">MTTSIVEKVAQKYGLSEQEFRKKIIKNCINFNISEEDFEDFIYLADRYRLNPLDNEIYAIPKRGRGVSAVASINGWYKIIRSHPNFNGIKLKKERDNEGKLIAYECSISLKNIKYPIEISEEMEECKRNTEHWRTNPSRMLRHKAITQCARLAFGFPNIYDEDEAERINEVFINEVNEVNHTPQNERVSDDLLAQIKELMEQTKTEEEKVLSFAEVTNLTEMSLETGQIVLEGLKERQRFKIAEEKQALPSPKQSHTPTQQDLIGV</sequence>
<keyword evidence="3" id="KW-1185">Reference proteome</keyword>
<gene>
    <name evidence="2" type="primary">bet1</name>
    <name evidence="2" type="ORF">BBbe_02570</name>
</gene>
<dbReference type="STRING" id="1094491.BBbe_02570"/>
<feature type="region of interest" description="Disordered" evidence="1">
    <location>
        <begin position="246"/>
        <end position="266"/>
    </location>
</feature>
<dbReference type="EMBL" id="AGWA01000006">
    <property type="protein sequence ID" value="ENN91956.1"/>
    <property type="molecule type" value="Genomic_DNA"/>
</dbReference>
<name>N6VFD4_9HYPH</name>
<protein>
    <submittedName>
        <fullName evidence="2">Bacteriophage recombination protein</fullName>
    </submittedName>
</protein>
<dbReference type="AlphaFoldDB" id="N6VFD4"/>
<dbReference type="PATRIC" id="fig|1094491.5.peg.286"/>
<dbReference type="eggNOG" id="COG3723">
    <property type="taxonomic scope" value="Bacteria"/>
</dbReference>
<proteinExistence type="predicted"/>
<reference evidence="2 3" key="1">
    <citation type="journal article" date="2013" name="PLoS Genet.">
        <title>A gene transfer agent and a dynamic repertoire of secretion systems hold the keys to the explosive radiation of the emerging pathogen Bartonella.</title>
        <authorList>
            <person name="Guy L."/>
            <person name="Nystedt B."/>
            <person name="Toft C."/>
            <person name="Zaremba-Niedzwiedzka K."/>
            <person name="Berglund E.C."/>
            <person name="Granberg F."/>
            <person name="Naslund K."/>
            <person name="Eriksson A.S."/>
            <person name="Andersson S.G."/>
        </authorList>
    </citation>
    <scope>NUCLEOTIDE SEQUENCE [LARGE SCALE GENOMIC DNA]</scope>
    <source>
        <strain evidence="2 3">91-4</strain>
    </source>
</reference>
<evidence type="ECO:0000313" key="2">
    <source>
        <dbReference type="EMBL" id="ENN91956.1"/>
    </source>
</evidence>
<comment type="caution">
    <text evidence="2">The sequence shown here is derived from an EMBL/GenBank/DDBJ whole genome shotgun (WGS) entry which is preliminary data.</text>
</comment>
<evidence type="ECO:0000313" key="3">
    <source>
        <dbReference type="Proteomes" id="UP000014038"/>
    </source>
</evidence>
<organism evidence="2 3">
    <name type="scientific">Bartonella bovis 91-4</name>
    <dbReference type="NCBI Taxonomy" id="1094491"/>
    <lineage>
        <taxon>Bacteria</taxon>
        <taxon>Pseudomonadati</taxon>
        <taxon>Pseudomonadota</taxon>
        <taxon>Alphaproteobacteria</taxon>
        <taxon>Hyphomicrobiales</taxon>
        <taxon>Bartonellaceae</taxon>
        <taxon>Bartonella</taxon>
    </lineage>
</organism>
<dbReference type="InterPro" id="IPR018330">
    <property type="entry name" value="RecT_fam"/>
</dbReference>
<dbReference type="Proteomes" id="UP000014038">
    <property type="component" value="Chromosome"/>
</dbReference>
<accession>N6VFD4</accession>
<dbReference type="HOGENOM" id="CLU_063005_0_1_5"/>
<feature type="compositionally biased region" description="Polar residues" evidence="1">
    <location>
        <begin position="252"/>
        <end position="266"/>
    </location>
</feature>
<dbReference type="GO" id="GO:0003677">
    <property type="term" value="F:DNA binding"/>
    <property type="evidence" value="ECO:0007669"/>
    <property type="project" value="InterPro"/>
</dbReference>
<dbReference type="GO" id="GO:0006259">
    <property type="term" value="P:DNA metabolic process"/>
    <property type="evidence" value="ECO:0007669"/>
    <property type="project" value="InterPro"/>
</dbReference>
<evidence type="ECO:0000256" key="1">
    <source>
        <dbReference type="SAM" id="MobiDB-lite"/>
    </source>
</evidence>
<dbReference type="Pfam" id="PF03837">
    <property type="entry name" value="RecT"/>
    <property type="match status" value="1"/>
</dbReference>